<reference evidence="2" key="2">
    <citation type="submission" date="2015-01" db="EMBL/GenBank/DDBJ databases">
        <title>Evolutionary Origins and Diversification of the Mycorrhizal Mutualists.</title>
        <authorList>
            <consortium name="DOE Joint Genome Institute"/>
            <consortium name="Mycorrhizal Genomics Consortium"/>
            <person name="Kohler A."/>
            <person name="Kuo A."/>
            <person name="Nagy L.G."/>
            <person name="Floudas D."/>
            <person name="Copeland A."/>
            <person name="Barry K.W."/>
            <person name="Cichocki N."/>
            <person name="Veneault-Fourrey C."/>
            <person name="LaButti K."/>
            <person name="Lindquist E.A."/>
            <person name="Lipzen A."/>
            <person name="Lundell T."/>
            <person name="Morin E."/>
            <person name="Murat C."/>
            <person name="Riley R."/>
            <person name="Ohm R."/>
            <person name="Sun H."/>
            <person name="Tunlid A."/>
            <person name="Henrissat B."/>
            <person name="Grigoriev I.V."/>
            <person name="Hibbett D.S."/>
            <person name="Martin F."/>
        </authorList>
    </citation>
    <scope>NUCLEOTIDE SEQUENCE [LARGE SCALE GENOMIC DNA]</scope>
    <source>
        <strain evidence="2">F 1598</strain>
    </source>
</reference>
<dbReference type="Proteomes" id="UP000054166">
    <property type="component" value="Unassembled WGS sequence"/>
</dbReference>
<sequence>MERDAVRARGQCSTRFWKAICYISHTALLGNERSPRTRLLHNVEPADRMAKHLLNVSGLARVSLADSITKGCGGPWCPGRLT</sequence>
<keyword evidence="2" id="KW-1185">Reference proteome</keyword>
<gene>
    <name evidence="1" type="ORF">PILCRDRAFT_817059</name>
</gene>
<organism evidence="1 2">
    <name type="scientific">Piloderma croceum (strain F 1598)</name>
    <dbReference type="NCBI Taxonomy" id="765440"/>
    <lineage>
        <taxon>Eukaryota</taxon>
        <taxon>Fungi</taxon>
        <taxon>Dikarya</taxon>
        <taxon>Basidiomycota</taxon>
        <taxon>Agaricomycotina</taxon>
        <taxon>Agaricomycetes</taxon>
        <taxon>Agaricomycetidae</taxon>
        <taxon>Atheliales</taxon>
        <taxon>Atheliaceae</taxon>
        <taxon>Piloderma</taxon>
    </lineage>
</organism>
<dbReference type="AlphaFoldDB" id="A0A0C3FPB1"/>
<evidence type="ECO:0000313" key="1">
    <source>
        <dbReference type="EMBL" id="KIM85830.1"/>
    </source>
</evidence>
<name>A0A0C3FPB1_PILCF</name>
<protein>
    <submittedName>
        <fullName evidence="1">Uncharacterized protein</fullName>
    </submittedName>
</protein>
<dbReference type="InParanoid" id="A0A0C3FPB1"/>
<reference evidence="1 2" key="1">
    <citation type="submission" date="2014-04" db="EMBL/GenBank/DDBJ databases">
        <authorList>
            <consortium name="DOE Joint Genome Institute"/>
            <person name="Kuo A."/>
            <person name="Tarkka M."/>
            <person name="Buscot F."/>
            <person name="Kohler A."/>
            <person name="Nagy L.G."/>
            <person name="Floudas D."/>
            <person name="Copeland A."/>
            <person name="Barry K.W."/>
            <person name="Cichocki N."/>
            <person name="Veneault-Fourrey C."/>
            <person name="LaButti K."/>
            <person name="Lindquist E.A."/>
            <person name="Lipzen A."/>
            <person name="Lundell T."/>
            <person name="Morin E."/>
            <person name="Murat C."/>
            <person name="Sun H."/>
            <person name="Tunlid A."/>
            <person name="Henrissat B."/>
            <person name="Grigoriev I.V."/>
            <person name="Hibbett D.S."/>
            <person name="Martin F."/>
            <person name="Nordberg H.P."/>
            <person name="Cantor M.N."/>
            <person name="Hua S.X."/>
        </authorList>
    </citation>
    <scope>NUCLEOTIDE SEQUENCE [LARGE SCALE GENOMIC DNA]</scope>
    <source>
        <strain evidence="1 2">F 1598</strain>
    </source>
</reference>
<accession>A0A0C3FPB1</accession>
<evidence type="ECO:0000313" key="2">
    <source>
        <dbReference type="Proteomes" id="UP000054166"/>
    </source>
</evidence>
<dbReference type="EMBL" id="KN832984">
    <property type="protein sequence ID" value="KIM85830.1"/>
    <property type="molecule type" value="Genomic_DNA"/>
</dbReference>
<proteinExistence type="predicted"/>
<dbReference type="HOGENOM" id="CLU_2559079_0_0_1"/>